<gene>
    <name evidence="3" type="ORF">Sradi_3185000</name>
</gene>
<feature type="region of interest" description="Disordered" evidence="1">
    <location>
        <begin position="94"/>
        <end position="123"/>
    </location>
</feature>
<feature type="domain" description="Arabidopsis retrotransposon Orf1 C-terminal" evidence="2">
    <location>
        <begin position="488"/>
        <end position="667"/>
    </location>
</feature>
<feature type="compositionally biased region" description="Pro residues" evidence="1">
    <location>
        <begin position="10"/>
        <end position="19"/>
    </location>
</feature>
<organism evidence="3">
    <name type="scientific">Sesamum radiatum</name>
    <name type="common">Black benniseed</name>
    <dbReference type="NCBI Taxonomy" id="300843"/>
    <lineage>
        <taxon>Eukaryota</taxon>
        <taxon>Viridiplantae</taxon>
        <taxon>Streptophyta</taxon>
        <taxon>Embryophyta</taxon>
        <taxon>Tracheophyta</taxon>
        <taxon>Spermatophyta</taxon>
        <taxon>Magnoliopsida</taxon>
        <taxon>eudicotyledons</taxon>
        <taxon>Gunneridae</taxon>
        <taxon>Pentapetalae</taxon>
        <taxon>asterids</taxon>
        <taxon>lamiids</taxon>
        <taxon>Lamiales</taxon>
        <taxon>Pedaliaceae</taxon>
        <taxon>Sesamum</taxon>
    </lineage>
</organism>
<sequence length="811" mass="91241">MQPLIFNQPNPAPQAPPQAPNSGMSLEDMVKSLAVTTQEAKVGLQETRTGLSHLGNQISQLATSFNQLAAQVSGKLPSQTEANPKENVSAMTLRSGKELQPTESIPTKTKGEEEIHDDTTSHTDKKVEINIPLLDAIKTNPKICQILEGVMHQQEEVERQGKNHLRIELEHSTRHQCDNQLADHSYVRPMGLVEDVLVKVNDLLFPVDFYILKMGTEGLDNSASVLLGRPFMKTAKTKIDVDEDLIMDLDDDDECVEFISEVLAPSQSFGTNHTTSQTNSLQSILQAPILKLKALPNHLQSLYLGVRETSSASIFKGLLKEQDELKLHEGEVWRSGKRKQKAAAPPNRRCNAPGRHPPLPLDAVLSRRVRCDAISASAPMNTANHHRRCSDHCCCCRSPLHDATRPKGGRRPTTPPAVASSSPRRTYHRADADVTTTAAPVPESSRTEILRDTYRKRACFNASTGIPPTAERDLDGCLTFTSREHKQRYSVIKTRPHNPGKFFHPQSLIELGIHEKVDALLFNMPWREFVHIRRPVFVELIREFYTTFVFTKPDPFTLTAPNTIRFRLLGREFHMSINDFNLALGLVHDEYLGSQAYRESLIDYGTFEPVSVWKEVASDSWVYHPSRSKGLHLREFEWVYMHRFLAFNFSGRRATVGTCSKVELFFIWSMIHRVHVNLGAWLVSQFHAVATSSKNVCLGHLITHLAVNLGILNLTRHDLHLACEEEPLDVACLHRMHVFDRRQTPSGVGSVDLDPNERPSRRTRPLQPDAHVATVERLTRLERSVDWLHRKLDVVLTKLGGSTSIPPPPDV</sequence>
<proteinExistence type="predicted"/>
<feature type="compositionally biased region" description="Basic and acidic residues" evidence="1">
    <location>
        <begin position="109"/>
        <end position="123"/>
    </location>
</feature>
<feature type="region of interest" description="Disordered" evidence="1">
    <location>
        <begin position="404"/>
        <end position="430"/>
    </location>
</feature>
<protein>
    <recommendedName>
        <fullName evidence="2">Arabidopsis retrotransposon Orf1 C-terminal domain-containing protein</fullName>
    </recommendedName>
</protein>
<feature type="region of interest" description="Disordered" evidence="1">
    <location>
        <begin position="1"/>
        <end position="24"/>
    </location>
</feature>
<dbReference type="Pfam" id="PF03078">
    <property type="entry name" value="ATHILA"/>
    <property type="match status" value="1"/>
</dbReference>
<evidence type="ECO:0000256" key="1">
    <source>
        <dbReference type="SAM" id="MobiDB-lite"/>
    </source>
</evidence>
<feature type="region of interest" description="Disordered" evidence="1">
    <location>
        <begin position="746"/>
        <end position="766"/>
    </location>
</feature>
<reference evidence="3" key="2">
    <citation type="journal article" date="2024" name="Plant">
        <title>Genomic evolution and insights into agronomic trait innovations of Sesamum species.</title>
        <authorList>
            <person name="Miao H."/>
            <person name="Wang L."/>
            <person name="Qu L."/>
            <person name="Liu H."/>
            <person name="Sun Y."/>
            <person name="Le M."/>
            <person name="Wang Q."/>
            <person name="Wei S."/>
            <person name="Zheng Y."/>
            <person name="Lin W."/>
            <person name="Duan Y."/>
            <person name="Cao H."/>
            <person name="Xiong S."/>
            <person name="Wang X."/>
            <person name="Wei L."/>
            <person name="Li C."/>
            <person name="Ma Q."/>
            <person name="Ju M."/>
            <person name="Zhao R."/>
            <person name="Li G."/>
            <person name="Mu C."/>
            <person name="Tian Q."/>
            <person name="Mei H."/>
            <person name="Zhang T."/>
            <person name="Gao T."/>
            <person name="Zhang H."/>
        </authorList>
    </citation>
    <scope>NUCLEOTIDE SEQUENCE</scope>
    <source>
        <strain evidence="3">G02</strain>
    </source>
</reference>
<dbReference type="InterPro" id="IPR004312">
    <property type="entry name" value="ATHILA_Orf1_C"/>
</dbReference>
<comment type="caution">
    <text evidence="3">The sequence shown here is derived from an EMBL/GenBank/DDBJ whole genome shotgun (WGS) entry which is preliminary data.</text>
</comment>
<name>A0AAW2REN7_SESRA</name>
<evidence type="ECO:0000313" key="3">
    <source>
        <dbReference type="EMBL" id="KAL0378795.1"/>
    </source>
</evidence>
<dbReference type="AlphaFoldDB" id="A0AAW2REN7"/>
<feature type="region of interest" description="Disordered" evidence="1">
    <location>
        <begin position="330"/>
        <end position="359"/>
    </location>
</feature>
<dbReference type="Gene3D" id="2.40.70.10">
    <property type="entry name" value="Acid Proteases"/>
    <property type="match status" value="1"/>
</dbReference>
<dbReference type="InterPro" id="IPR021109">
    <property type="entry name" value="Peptidase_aspartic_dom_sf"/>
</dbReference>
<dbReference type="PANTHER" id="PTHR33067">
    <property type="entry name" value="RNA-DIRECTED DNA POLYMERASE-RELATED"/>
    <property type="match status" value="1"/>
</dbReference>
<dbReference type="EMBL" id="JACGWJ010000013">
    <property type="protein sequence ID" value="KAL0378795.1"/>
    <property type="molecule type" value="Genomic_DNA"/>
</dbReference>
<evidence type="ECO:0000259" key="2">
    <source>
        <dbReference type="Pfam" id="PF03078"/>
    </source>
</evidence>
<reference evidence="3" key="1">
    <citation type="submission" date="2020-06" db="EMBL/GenBank/DDBJ databases">
        <authorList>
            <person name="Li T."/>
            <person name="Hu X."/>
            <person name="Zhang T."/>
            <person name="Song X."/>
            <person name="Zhang H."/>
            <person name="Dai N."/>
            <person name="Sheng W."/>
            <person name="Hou X."/>
            <person name="Wei L."/>
        </authorList>
    </citation>
    <scope>NUCLEOTIDE SEQUENCE</scope>
    <source>
        <strain evidence="3">G02</strain>
        <tissue evidence="3">Leaf</tissue>
    </source>
</reference>
<feature type="compositionally biased region" description="Low complexity" evidence="1">
    <location>
        <begin position="342"/>
        <end position="353"/>
    </location>
</feature>
<dbReference type="PANTHER" id="PTHR33067:SF15">
    <property type="entry name" value="RNA-DIRECTED DNA POLYMERASE"/>
    <property type="match status" value="1"/>
</dbReference>
<accession>A0AAW2REN7</accession>